<dbReference type="Gene3D" id="3.30.160.60">
    <property type="entry name" value="Classic Zinc Finger"/>
    <property type="match status" value="3"/>
</dbReference>
<dbReference type="SMART" id="SM00355">
    <property type="entry name" value="ZnF_C2H2"/>
    <property type="match status" value="7"/>
</dbReference>
<evidence type="ECO:0000256" key="4">
    <source>
        <dbReference type="ARBA" id="ARBA00022833"/>
    </source>
</evidence>
<feature type="domain" description="ZAD" evidence="9">
    <location>
        <begin position="12"/>
        <end position="85"/>
    </location>
</feature>
<feature type="binding site" evidence="6">
    <location>
        <position position="14"/>
    </location>
    <ligand>
        <name>Zn(2+)</name>
        <dbReference type="ChEBI" id="CHEBI:29105"/>
    </ligand>
</feature>
<feature type="binding site" evidence="6">
    <location>
        <position position="61"/>
    </location>
    <ligand>
        <name>Zn(2+)</name>
        <dbReference type="ChEBI" id="CHEBI:29105"/>
    </ligand>
</feature>
<evidence type="ECO:0000313" key="11">
    <source>
        <dbReference type="RefSeq" id="XP_015174514.1"/>
    </source>
</evidence>
<evidence type="ECO:0000256" key="1">
    <source>
        <dbReference type="ARBA" id="ARBA00022723"/>
    </source>
</evidence>
<feature type="domain" description="C2H2-type" evidence="8">
    <location>
        <begin position="949"/>
        <end position="976"/>
    </location>
</feature>
<feature type="binding site" evidence="6">
    <location>
        <position position="17"/>
    </location>
    <ligand>
        <name>Zn(2+)</name>
        <dbReference type="ChEBI" id="CHEBI:29105"/>
    </ligand>
</feature>
<dbReference type="PROSITE" id="PS51915">
    <property type="entry name" value="ZAD"/>
    <property type="match status" value="1"/>
</dbReference>
<feature type="domain" description="C2H2-type" evidence="8">
    <location>
        <begin position="863"/>
        <end position="890"/>
    </location>
</feature>
<keyword evidence="10" id="KW-1185">Reference proteome</keyword>
<keyword evidence="2" id="KW-0677">Repeat</keyword>
<dbReference type="PANTHER" id="PTHR24409:SF330">
    <property type="entry name" value="ZINC FINGER PROTEIN 521"/>
    <property type="match status" value="1"/>
</dbReference>
<dbReference type="Pfam" id="PF07776">
    <property type="entry name" value="zf-AD"/>
    <property type="match status" value="1"/>
</dbReference>
<name>A0ABM1I2S7_POLDO</name>
<feature type="compositionally biased region" description="Polar residues" evidence="7">
    <location>
        <begin position="179"/>
        <end position="189"/>
    </location>
</feature>
<evidence type="ECO:0000256" key="7">
    <source>
        <dbReference type="SAM" id="MobiDB-lite"/>
    </source>
</evidence>
<gene>
    <name evidence="11" type="primary">LOC107065383</name>
</gene>
<feature type="domain" description="C2H2-type" evidence="8">
    <location>
        <begin position="901"/>
        <end position="928"/>
    </location>
</feature>
<dbReference type="InterPro" id="IPR013087">
    <property type="entry name" value="Znf_C2H2_type"/>
</dbReference>
<feature type="compositionally biased region" description="Basic and acidic residues" evidence="7">
    <location>
        <begin position="254"/>
        <end position="263"/>
    </location>
</feature>
<feature type="compositionally biased region" description="Polar residues" evidence="7">
    <location>
        <begin position="304"/>
        <end position="325"/>
    </location>
</feature>
<dbReference type="PANTHER" id="PTHR24409">
    <property type="entry name" value="ZINC FINGER PROTEIN 142"/>
    <property type="match status" value="1"/>
</dbReference>
<proteinExistence type="predicted"/>
<feature type="region of interest" description="Disordered" evidence="7">
    <location>
        <begin position="151"/>
        <end position="263"/>
    </location>
</feature>
<dbReference type="GeneID" id="107065383"/>
<feature type="binding site" evidence="6">
    <location>
        <position position="58"/>
    </location>
    <ligand>
        <name>Zn(2+)</name>
        <dbReference type="ChEBI" id="CHEBI:29105"/>
    </ligand>
</feature>
<dbReference type="SUPFAM" id="SSF57716">
    <property type="entry name" value="Glucocorticoid receptor-like (DNA-binding domain)"/>
    <property type="match status" value="1"/>
</dbReference>
<feature type="region of interest" description="Disordered" evidence="7">
    <location>
        <begin position="610"/>
        <end position="631"/>
    </location>
</feature>
<dbReference type="PROSITE" id="PS00028">
    <property type="entry name" value="ZINC_FINGER_C2H2_1"/>
    <property type="match status" value="7"/>
</dbReference>
<feature type="compositionally biased region" description="Polar residues" evidence="7">
    <location>
        <begin position="613"/>
        <end position="626"/>
    </location>
</feature>
<feature type="domain" description="C2H2-type" evidence="8">
    <location>
        <begin position="699"/>
        <end position="726"/>
    </location>
</feature>
<protein>
    <submittedName>
        <fullName evidence="11">MATH and LRR domain-containing protein PFE0570w-like</fullName>
    </submittedName>
</protein>
<accession>A0ABM1I2S7</accession>
<keyword evidence="4 6" id="KW-0862">Zinc</keyword>
<feature type="domain" description="C2H2-type" evidence="8">
    <location>
        <begin position="990"/>
        <end position="1017"/>
    </location>
</feature>
<dbReference type="InterPro" id="IPR012934">
    <property type="entry name" value="Znf_AD"/>
</dbReference>
<keyword evidence="1 6" id="KW-0479">Metal-binding</keyword>
<keyword evidence="3 5" id="KW-0863">Zinc-finger</keyword>
<dbReference type="InterPro" id="IPR036236">
    <property type="entry name" value="Znf_C2H2_sf"/>
</dbReference>
<evidence type="ECO:0000256" key="5">
    <source>
        <dbReference type="PROSITE-ProRule" id="PRU00042"/>
    </source>
</evidence>
<dbReference type="Pfam" id="PF12874">
    <property type="entry name" value="zf-met"/>
    <property type="match status" value="2"/>
</dbReference>
<evidence type="ECO:0000259" key="8">
    <source>
        <dbReference type="PROSITE" id="PS50157"/>
    </source>
</evidence>
<evidence type="ECO:0000256" key="2">
    <source>
        <dbReference type="ARBA" id="ARBA00022737"/>
    </source>
</evidence>
<feature type="domain" description="C2H2-type" evidence="8">
    <location>
        <begin position="1017"/>
        <end position="1039"/>
    </location>
</feature>
<evidence type="ECO:0000256" key="6">
    <source>
        <dbReference type="PROSITE-ProRule" id="PRU01263"/>
    </source>
</evidence>
<feature type="compositionally biased region" description="Basic residues" evidence="7">
    <location>
        <begin position="213"/>
        <end position="224"/>
    </location>
</feature>
<feature type="region of interest" description="Disordered" evidence="7">
    <location>
        <begin position="286"/>
        <end position="331"/>
    </location>
</feature>
<evidence type="ECO:0000256" key="3">
    <source>
        <dbReference type="ARBA" id="ARBA00022771"/>
    </source>
</evidence>
<dbReference type="PROSITE" id="PS50157">
    <property type="entry name" value="ZINC_FINGER_C2H2_2"/>
    <property type="match status" value="7"/>
</dbReference>
<feature type="domain" description="C2H2-type" evidence="8">
    <location>
        <begin position="762"/>
        <end position="789"/>
    </location>
</feature>
<dbReference type="SUPFAM" id="SSF57667">
    <property type="entry name" value="beta-beta-alpha zinc fingers"/>
    <property type="match status" value="2"/>
</dbReference>
<evidence type="ECO:0000259" key="9">
    <source>
        <dbReference type="PROSITE" id="PS51915"/>
    </source>
</evidence>
<dbReference type="RefSeq" id="XP_015174514.1">
    <property type="nucleotide sequence ID" value="XM_015319028.1"/>
</dbReference>
<evidence type="ECO:0000313" key="10">
    <source>
        <dbReference type="Proteomes" id="UP000694924"/>
    </source>
</evidence>
<dbReference type="Gene3D" id="3.40.1800.20">
    <property type="match status" value="1"/>
</dbReference>
<organism evidence="10 11">
    <name type="scientific">Polistes dominula</name>
    <name type="common">European paper wasp</name>
    <name type="synonym">Vespa dominula</name>
    <dbReference type="NCBI Taxonomy" id="743375"/>
    <lineage>
        <taxon>Eukaryota</taxon>
        <taxon>Metazoa</taxon>
        <taxon>Ecdysozoa</taxon>
        <taxon>Arthropoda</taxon>
        <taxon>Hexapoda</taxon>
        <taxon>Insecta</taxon>
        <taxon>Pterygota</taxon>
        <taxon>Neoptera</taxon>
        <taxon>Endopterygota</taxon>
        <taxon>Hymenoptera</taxon>
        <taxon>Apocrita</taxon>
        <taxon>Aculeata</taxon>
        <taxon>Vespoidea</taxon>
        <taxon>Vespidae</taxon>
        <taxon>Polistinae</taxon>
        <taxon>Polistini</taxon>
        <taxon>Polistes</taxon>
    </lineage>
</organism>
<dbReference type="Pfam" id="PF00096">
    <property type="entry name" value="zf-C2H2"/>
    <property type="match status" value="1"/>
</dbReference>
<dbReference type="SMART" id="SM00868">
    <property type="entry name" value="zf-AD"/>
    <property type="match status" value="1"/>
</dbReference>
<reference evidence="11" key="1">
    <citation type="submission" date="2025-08" db="UniProtKB">
        <authorList>
            <consortium name="RefSeq"/>
        </authorList>
    </citation>
    <scope>IDENTIFICATION</scope>
    <source>
        <tissue evidence="11">Whole body</tissue>
    </source>
</reference>
<dbReference type="Proteomes" id="UP000694924">
    <property type="component" value="Unplaced"/>
</dbReference>
<sequence>MLRKRKLSNLHRRCRICLEDHDCMSNLFDDGLQSQIKDLSKCTSIDIKDEKGWPSVLCYHCLYKLNMWSEFKIQFIQSNELLLNHLELFEASDNMVMQYKRKLSGLDQSSDEILSDTNDKKKLKSEVPPLIPLEFANVDCVTDKNTLKEMYISEDEPASSKDSSPKANDNIGRDKFEGTNETEGNTQVKPSLVPVRVKSLSVKKGRTTERRRASTKRWVARKKALLAATGERASDTDSISDDQLSPVQKARAKTNADKEAERQKRLAKALRNLESNIIKYANINKDDSDNISIDTDSDSRKTRSQTAVNSDAVSSENKSPSTKQNNIEEKITQNKSYLENAVEKDNSSIFNQECDITDESTKKVQSSNDQDEFLPHSVKSELEVGDTRYIVTMTLELSTPEYNNKMHLNNLPKESKSLNMDENSQEKNTDIIDAVQLRRIHPTTNDSNDKKFIEKCLNIEVEGKELEVLKQIQYELTDFIEKKVKYRLFELTSNDLNNEENFYSSSYQALDQKLKHIIEKTIKKNMESSFKSFEFSNSQSRTVSAEFAKSAMVSEKFQPTVILKALDFVEESKFHNINNLHILNKRKPINKMNNPYEILHHKRKRVPSKKYNDYNTSTMDSDSNESGEIIPRKLSSNPKVYSASVKKDVEKQRLQKISEHNILTTSTSVAKKSTVALRQNIENRNNSTNINSMITNTRHTCGVCNLSFNNRSEIEIHMKLHKVDNTVSRPNKHKMMRCKRCHEIVEARFVKSHVCRSMKQMHKCYICNFVFRTEKSLANHLESHDQSEFNIENVTKVDSKKLSDTNNRNASVLGTAVKDQIKKSVVGTNVKTVENTTALENMIISKGAKLDGVKGIEKPKNTYTCFVCDKLFTDEEVLKDHLEKHCEEMSEDEHSTGKEQYQCAICGASMESEDALEVHVEKHLFDDEDDNPNLITIGAENDKIKESSYQCSQCSETFNSEILLEIHVQGHAEESAIEEWEKQGMKAYEYQCMICDELFETEEELSEHLDVHNSNAHVCQLCEKPFSTLLDLQQHVATH</sequence>